<keyword evidence="3" id="KW-1185">Reference proteome</keyword>
<reference evidence="2" key="1">
    <citation type="journal article" date="2020" name="Stud. Mycol.">
        <title>101 Dothideomycetes genomes: a test case for predicting lifestyles and emergence of pathogens.</title>
        <authorList>
            <person name="Haridas S."/>
            <person name="Albert R."/>
            <person name="Binder M."/>
            <person name="Bloem J."/>
            <person name="Labutti K."/>
            <person name="Salamov A."/>
            <person name="Andreopoulos B."/>
            <person name="Baker S."/>
            <person name="Barry K."/>
            <person name="Bills G."/>
            <person name="Bluhm B."/>
            <person name="Cannon C."/>
            <person name="Castanera R."/>
            <person name="Culley D."/>
            <person name="Daum C."/>
            <person name="Ezra D."/>
            <person name="Gonzalez J."/>
            <person name="Henrissat B."/>
            <person name="Kuo A."/>
            <person name="Liang C."/>
            <person name="Lipzen A."/>
            <person name="Lutzoni F."/>
            <person name="Magnuson J."/>
            <person name="Mondo S."/>
            <person name="Nolan M."/>
            <person name="Ohm R."/>
            <person name="Pangilinan J."/>
            <person name="Park H.-J."/>
            <person name="Ramirez L."/>
            <person name="Alfaro M."/>
            <person name="Sun H."/>
            <person name="Tritt A."/>
            <person name="Yoshinaga Y."/>
            <person name="Zwiers L.-H."/>
            <person name="Turgeon B."/>
            <person name="Goodwin S."/>
            <person name="Spatafora J."/>
            <person name="Crous P."/>
            <person name="Grigoriev I."/>
        </authorList>
    </citation>
    <scope>NUCLEOTIDE SEQUENCE</scope>
    <source>
        <strain evidence="2">CBS 269.34</strain>
    </source>
</reference>
<name>A0A6A6QXM3_9PEZI</name>
<gene>
    <name evidence="2" type="ORF">BU16DRAFT_617345</name>
</gene>
<dbReference type="EMBL" id="MU004188">
    <property type="protein sequence ID" value="KAF2495807.1"/>
    <property type="molecule type" value="Genomic_DNA"/>
</dbReference>
<evidence type="ECO:0000256" key="1">
    <source>
        <dbReference type="SAM" id="MobiDB-lite"/>
    </source>
</evidence>
<proteinExistence type="predicted"/>
<sequence>MSSQAVMAGEGLFRSRPSLVAVDVLRSLVVVDAETSLLSLSTTSSLSSSTNSLDTVLPTLDCTACRHCHNAAPMVLQDATGPPNNGSLVDDPFPSDGGDPYSTASASTSSVDFSSLPRPVPIFGGFVGYSNRRIQAQTQEAVKQAERVMNRPMTYEEATALSYIWAKKMSIASYGAALGASGAIYQAYRTRATFRYPFWTPNPEKFNPNEFFFVKGALARRLFHTTRVIPYFILGRIVGGFFGESWGTFYAITQTRADAVLQPLQEAMVQRASQARGPPRQPAPGQSSPEDGRAWPKQPSRPTQLPTPAQKSTANDDDMSPTAGNDTWSNSFDSSSDLSDTSARQPRTPNAAPGNEAFDRPAKAPDRTVSRDEASPSSGMFPGEAEQEKASTGSSWERIRRSSASQTSSPPPTSRPLQETQRQGSTLGDSFSFSSTDEERQLAKTEAQREFDARVERERRGDDFADQGKRW</sequence>
<feature type="compositionally biased region" description="Polar residues" evidence="1">
    <location>
        <begin position="417"/>
        <end position="435"/>
    </location>
</feature>
<evidence type="ECO:0000313" key="2">
    <source>
        <dbReference type="EMBL" id="KAF2495807.1"/>
    </source>
</evidence>
<dbReference type="OrthoDB" id="4204700at2759"/>
<feature type="region of interest" description="Disordered" evidence="1">
    <location>
        <begin position="268"/>
        <end position="471"/>
    </location>
</feature>
<feature type="region of interest" description="Disordered" evidence="1">
    <location>
        <begin position="79"/>
        <end position="105"/>
    </location>
</feature>
<feature type="compositionally biased region" description="Basic and acidic residues" evidence="1">
    <location>
        <begin position="357"/>
        <end position="374"/>
    </location>
</feature>
<feature type="compositionally biased region" description="Basic and acidic residues" evidence="1">
    <location>
        <begin position="437"/>
        <end position="471"/>
    </location>
</feature>
<dbReference type="Proteomes" id="UP000799750">
    <property type="component" value="Unassembled WGS sequence"/>
</dbReference>
<feature type="compositionally biased region" description="Low complexity" evidence="1">
    <location>
        <begin position="325"/>
        <end position="342"/>
    </location>
</feature>
<evidence type="ECO:0000313" key="3">
    <source>
        <dbReference type="Proteomes" id="UP000799750"/>
    </source>
</evidence>
<dbReference type="AlphaFoldDB" id="A0A6A6QXM3"/>
<feature type="compositionally biased region" description="Polar residues" evidence="1">
    <location>
        <begin position="300"/>
        <end position="313"/>
    </location>
</feature>
<accession>A0A6A6QXM3</accession>
<organism evidence="2 3">
    <name type="scientific">Lophium mytilinum</name>
    <dbReference type="NCBI Taxonomy" id="390894"/>
    <lineage>
        <taxon>Eukaryota</taxon>
        <taxon>Fungi</taxon>
        <taxon>Dikarya</taxon>
        <taxon>Ascomycota</taxon>
        <taxon>Pezizomycotina</taxon>
        <taxon>Dothideomycetes</taxon>
        <taxon>Pleosporomycetidae</taxon>
        <taxon>Mytilinidiales</taxon>
        <taxon>Mytilinidiaceae</taxon>
        <taxon>Lophium</taxon>
    </lineage>
</organism>
<protein>
    <submittedName>
        <fullName evidence="2">Uncharacterized protein</fullName>
    </submittedName>
</protein>